<feature type="transmembrane region" description="Helical" evidence="4">
    <location>
        <begin position="1055"/>
        <end position="1081"/>
    </location>
</feature>
<proteinExistence type="predicted"/>
<feature type="repeat" description="WD" evidence="3">
    <location>
        <begin position="520"/>
        <end position="561"/>
    </location>
</feature>
<feature type="repeat" description="WD" evidence="3">
    <location>
        <begin position="226"/>
        <end position="267"/>
    </location>
</feature>
<dbReference type="PRINTS" id="PR00320">
    <property type="entry name" value="GPROTEINBRPT"/>
</dbReference>
<dbReference type="InterPro" id="IPR020472">
    <property type="entry name" value="WD40_PAC1"/>
</dbReference>
<dbReference type="Proteomes" id="UP000187209">
    <property type="component" value="Unassembled WGS sequence"/>
</dbReference>
<keyword evidence="2" id="KW-0677">Repeat</keyword>
<evidence type="ECO:0000256" key="4">
    <source>
        <dbReference type="SAM" id="Phobius"/>
    </source>
</evidence>
<dbReference type="EMBL" id="MPUH01000176">
    <property type="protein sequence ID" value="OMJ87492.1"/>
    <property type="molecule type" value="Genomic_DNA"/>
</dbReference>
<feature type="repeat" description="WD" evidence="3">
    <location>
        <begin position="352"/>
        <end position="385"/>
    </location>
</feature>
<evidence type="ECO:0000256" key="1">
    <source>
        <dbReference type="ARBA" id="ARBA00022574"/>
    </source>
</evidence>
<dbReference type="OrthoDB" id="10262475at2759"/>
<reference evidence="5 6" key="1">
    <citation type="submission" date="2016-11" db="EMBL/GenBank/DDBJ databases">
        <title>The macronuclear genome of Stentor coeruleus: a giant cell with tiny introns.</title>
        <authorList>
            <person name="Slabodnick M."/>
            <person name="Ruby J.G."/>
            <person name="Reiff S.B."/>
            <person name="Swart E.C."/>
            <person name="Gosai S."/>
            <person name="Prabakaran S."/>
            <person name="Witkowska E."/>
            <person name="Larue G.E."/>
            <person name="Fisher S."/>
            <person name="Freeman R.M."/>
            <person name="Gunawardena J."/>
            <person name="Chu W."/>
            <person name="Stover N.A."/>
            <person name="Gregory B.D."/>
            <person name="Nowacki M."/>
            <person name="Derisi J."/>
            <person name="Roy S.W."/>
            <person name="Marshall W.F."/>
            <person name="Sood P."/>
        </authorList>
    </citation>
    <scope>NUCLEOTIDE SEQUENCE [LARGE SCALE GENOMIC DNA]</scope>
    <source>
        <strain evidence="5">WM001</strain>
    </source>
</reference>
<dbReference type="PANTHER" id="PTHR44019">
    <property type="entry name" value="WD REPEAT-CONTAINING PROTEIN 55"/>
    <property type="match status" value="1"/>
</dbReference>
<feature type="transmembrane region" description="Helical" evidence="4">
    <location>
        <begin position="990"/>
        <end position="1009"/>
    </location>
</feature>
<accession>A0A1R2CEQ8</accession>
<dbReference type="Gene3D" id="2.130.10.10">
    <property type="entry name" value="YVTN repeat-like/Quinoprotein amine dehydrogenase"/>
    <property type="match status" value="4"/>
</dbReference>
<dbReference type="PROSITE" id="PS00678">
    <property type="entry name" value="WD_REPEATS_1"/>
    <property type="match status" value="4"/>
</dbReference>
<dbReference type="InterPro" id="IPR015943">
    <property type="entry name" value="WD40/YVTN_repeat-like_dom_sf"/>
</dbReference>
<feature type="repeat" description="WD" evidence="3">
    <location>
        <begin position="268"/>
        <end position="309"/>
    </location>
</feature>
<dbReference type="InterPro" id="IPR001680">
    <property type="entry name" value="WD40_rpt"/>
</dbReference>
<dbReference type="PROSITE" id="PS50294">
    <property type="entry name" value="WD_REPEATS_REGION"/>
    <property type="match status" value="7"/>
</dbReference>
<keyword evidence="1 3" id="KW-0853">WD repeat</keyword>
<evidence type="ECO:0000256" key="3">
    <source>
        <dbReference type="PROSITE-ProRule" id="PRU00221"/>
    </source>
</evidence>
<comment type="caution">
    <text evidence="5">The sequence shown here is derived from an EMBL/GenBank/DDBJ whole genome shotgun (WGS) entry which is preliminary data.</text>
</comment>
<dbReference type="SMART" id="SM00320">
    <property type="entry name" value="WD40"/>
    <property type="match status" value="15"/>
</dbReference>
<dbReference type="InterPro" id="IPR019775">
    <property type="entry name" value="WD40_repeat_CS"/>
</dbReference>
<keyword evidence="4" id="KW-0472">Membrane</keyword>
<feature type="repeat" description="WD" evidence="3">
    <location>
        <begin position="394"/>
        <end position="435"/>
    </location>
</feature>
<keyword evidence="4" id="KW-1133">Transmembrane helix</keyword>
<dbReference type="SUPFAM" id="SSF48403">
    <property type="entry name" value="Ankyrin repeat"/>
    <property type="match status" value="1"/>
</dbReference>
<feature type="transmembrane region" description="Helical" evidence="4">
    <location>
        <begin position="956"/>
        <end position="978"/>
    </location>
</feature>
<dbReference type="SUPFAM" id="SSF50978">
    <property type="entry name" value="WD40 repeat-like"/>
    <property type="match status" value="2"/>
</dbReference>
<organism evidence="5 6">
    <name type="scientific">Stentor coeruleus</name>
    <dbReference type="NCBI Taxonomy" id="5963"/>
    <lineage>
        <taxon>Eukaryota</taxon>
        <taxon>Sar</taxon>
        <taxon>Alveolata</taxon>
        <taxon>Ciliophora</taxon>
        <taxon>Postciliodesmatophora</taxon>
        <taxon>Heterotrichea</taxon>
        <taxon>Heterotrichida</taxon>
        <taxon>Stentoridae</taxon>
        <taxon>Stentor</taxon>
    </lineage>
</organism>
<feature type="repeat" description="WD" evidence="3">
    <location>
        <begin position="60"/>
        <end position="101"/>
    </location>
</feature>
<feature type="repeat" description="WD" evidence="3">
    <location>
        <begin position="436"/>
        <end position="471"/>
    </location>
</feature>
<gene>
    <name evidence="5" type="ORF">SteCoe_10828</name>
</gene>
<evidence type="ECO:0000313" key="6">
    <source>
        <dbReference type="Proteomes" id="UP000187209"/>
    </source>
</evidence>
<dbReference type="InterPro" id="IPR050505">
    <property type="entry name" value="WDR55/POC1"/>
</dbReference>
<dbReference type="PANTHER" id="PTHR44019:SF8">
    <property type="entry name" value="POC1 CENTRIOLAR PROTEIN HOMOLOG"/>
    <property type="match status" value="1"/>
</dbReference>
<feature type="repeat" description="WD" evidence="3">
    <location>
        <begin position="478"/>
        <end position="519"/>
    </location>
</feature>
<feature type="transmembrane region" description="Helical" evidence="4">
    <location>
        <begin position="1104"/>
        <end position="1129"/>
    </location>
</feature>
<name>A0A1R2CEQ8_9CILI</name>
<feature type="transmembrane region" description="Helical" evidence="4">
    <location>
        <begin position="930"/>
        <end position="950"/>
    </location>
</feature>
<protein>
    <submittedName>
        <fullName evidence="5">Uncharacterized protein</fullName>
    </submittedName>
</protein>
<keyword evidence="6" id="KW-1185">Reference proteome</keyword>
<dbReference type="CDD" id="cd00200">
    <property type="entry name" value="WD40"/>
    <property type="match status" value="3"/>
</dbReference>
<evidence type="ECO:0000313" key="5">
    <source>
        <dbReference type="EMBL" id="OMJ87492.1"/>
    </source>
</evidence>
<sequence>MNEKLLDQSKEPVPAVGMETATSPIALMQKDPDLDNLRKALKTIQIQGKTGLSGALSSCFKQHSNDITSLVISGDGAFMATCSRDFSIHLWNLGTRSIKIVFRYNAIPSAVSLSFNGNYLACGFADKIVKLYDSYRNSEIATFKGHANPVLSVACSQDGKFVTSGSTQGVIKVWNIQRKAEEFSLNSGNQDVVSMKFSFDGKYLGVASKDTQVRVWNFFRRALEYNYRHDRSLICINFSNDSKYVVSGDEDSKIKVFSLSENKELCILAGHERLIYDVSFSPDNKYIASASQDATIKIWNFEEKKEEFTIKNEESIVKAVSFHPQGKYFVSAYSSGCVRFNTFKNDHPFIDFTGFESGFNYLDFNPTGEFLMSTATNGEIKVWNIAKQCEEYTISGIENASHCAKFSPNGLWFGTCHNDSSVKLWNLADRSLIANFTGCERSTYCIAFSSDNKFLAATDGRCTIKVWDISTKVLEAEFFGHTEPALTLEFSPDGRFLAAGANDKFIRIWSIYEKKEVLKLVGHRYSVYSICYMPNGRFLASGSHDGTVRIWNLETGTEEFSFIHGAAVRVVKISSDGRFLFSTGERGIAKVWNLLGRYEEHNFEGFNDNIYSACISPDCKIIAVGTSDKILRLLNVEKLSQDGTPETGLKAGFSPDNTMLVTKSPDNQLKAYSLKTGEEVKSGTFQLVPPTEKSFNPNSILDFEFQNFHKFQTTLRHLENSHYEKILWPNIVFTNLKFSVTHFLAYLGMSDLISKLCENGSLALIPDIYGHLPIYYSIKAQHQETTELLLDHMCKLTETETLSFTKYFSWCSLTKDLPDIIRNSSSILDTFLACALFRQNKHVYFGTPLSTLPMFKNSEFMDSSPNDYAIDTEIKSPLVFKRTPFAMSLEASTNSSIEMADAILSSTNRDIFRTEVIKYYIQYKWSELQFWVYLYTIILWANIILILIFFEYPSIYLAIALLIVNFFLFFWELIQFFVSPIAYITSLMNYLDIFRLGTTIAYAVLILFYEKDYDVLTWFMMTCNLLRGVTGFRAFNNTRYYIRLLSECMYNMKDFLIVFVYTILSLGILNMISGSSIILSFESLWSASFGLVAGKSDNFYDNSIIQHFTFMVAVTINLIIMLNMIISILGDSFDEFQLNAEIYNYSEMLEVIYEAEQLIRVFSSRVDRYGYFHACVHAYNSGNSQWKGKIMDVRDFIRGKFLNEDLKPLVENNRKVVEANINENLGQKIEMVEKNVQEKMSLSIKTVNDRVSGIEGKIGTLEGKMDNLQSSVDAILSLLQDKGSS</sequence>
<feature type="repeat" description="WD" evidence="3">
    <location>
        <begin position="143"/>
        <end position="184"/>
    </location>
</feature>
<dbReference type="InterPro" id="IPR036770">
    <property type="entry name" value="Ankyrin_rpt-contain_sf"/>
</dbReference>
<dbReference type="Pfam" id="PF00400">
    <property type="entry name" value="WD40"/>
    <property type="match status" value="14"/>
</dbReference>
<keyword evidence="4" id="KW-0812">Transmembrane</keyword>
<dbReference type="PROSITE" id="PS50082">
    <property type="entry name" value="WD_REPEATS_2"/>
    <property type="match status" value="10"/>
</dbReference>
<evidence type="ECO:0000256" key="2">
    <source>
        <dbReference type="ARBA" id="ARBA00022737"/>
    </source>
</evidence>
<dbReference type="InterPro" id="IPR036322">
    <property type="entry name" value="WD40_repeat_dom_sf"/>
</dbReference>
<feature type="repeat" description="WD" evidence="3">
    <location>
        <begin position="185"/>
        <end position="217"/>
    </location>
</feature>